<dbReference type="InterPro" id="IPR004843">
    <property type="entry name" value="Calcineurin-like_PHP"/>
</dbReference>
<dbReference type="Pfam" id="PF00149">
    <property type="entry name" value="Metallophos"/>
    <property type="match status" value="1"/>
</dbReference>
<dbReference type="EMBL" id="AZGF01000027">
    <property type="protein sequence ID" value="KRM10568.1"/>
    <property type="molecule type" value="Genomic_DNA"/>
</dbReference>
<dbReference type="STRING" id="1423807.FD16_GL001170"/>
<name>A0A0R1VY07_9LACO</name>
<evidence type="ECO:0000313" key="3">
    <source>
        <dbReference type="Proteomes" id="UP000051820"/>
    </source>
</evidence>
<keyword evidence="3" id="KW-1185">Reference proteome</keyword>
<proteinExistence type="predicted"/>
<protein>
    <submittedName>
        <fullName evidence="2">Diadenosine tetraphosphatase-like protein</fullName>
    </submittedName>
</protein>
<dbReference type="GO" id="GO:0008803">
    <property type="term" value="F:bis(5'-nucleosyl)-tetraphosphatase (symmetrical) activity"/>
    <property type="evidence" value="ECO:0007669"/>
    <property type="project" value="TreeGrafter"/>
</dbReference>
<dbReference type="OrthoDB" id="384253at2"/>
<dbReference type="GO" id="GO:0016791">
    <property type="term" value="F:phosphatase activity"/>
    <property type="evidence" value="ECO:0007669"/>
    <property type="project" value="TreeGrafter"/>
</dbReference>
<dbReference type="GO" id="GO:0005737">
    <property type="term" value="C:cytoplasm"/>
    <property type="evidence" value="ECO:0007669"/>
    <property type="project" value="TreeGrafter"/>
</dbReference>
<reference evidence="2 3" key="1">
    <citation type="journal article" date="2015" name="Genome Announc.">
        <title>Expanding the biotechnology potential of lactobacilli through comparative genomics of 213 strains and associated genera.</title>
        <authorList>
            <person name="Sun Z."/>
            <person name="Harris H.M."/>
            <person name="McCann A."/>
            <person name="Guo C."/>
            <person name="Argimon S."/>
            <person name="Zhang W."/>
            <person name="Yang X."/>
            <person name="Jeffery I.B."/>
            <person name="Cooney J.C."/>
            <person name="Kagawa T.F."/>
            <person name="Liu W."/>
            <person name="Song Y."/>
            <person name="Salvetti E."/>
            <person name="Wrobel A."/>
            <person name="Rasinkangas P."/>
            <person name="Parkhill J."/>
            <person name="Rea M.C."/>
            <person name="O'Sullivan O."/>
            <person name="Ritari J."/>
            <person name="Douillard F.P."/>
            <person name="Paul Ross R."/>
            <person name="Yang R."/>
            <person name="Briner A.E."/>
            <person name="Felis G.E."/>
            <person name="de Vos W.M."/>
            <person name="Barrangou R."/>
            <person name="Klaenhammer T.R."/>
            <person name="Caufield P.W."/>
            <person name="Cui Y."/>
            <person name="Zhang H."/>
            <person name="O'Toole P.W."/>
        </authorList>
    </citation>
    <scope>NUCLEOTIDE SEQUENCE [LARGE SCALE GENOMIC DNA]</scope>
    <source>
        <strain evidence="2 3">DSM 5007</strain>
    </source>
</reference>
<comment type="caution">
    <text evidence="2">The sequence shown here is derived from an EMBL/GenBank/DDBJ whole genome shotgun (WGS) entry which is preliminary data.</text>
</comment>
<dbReference type="SUPFAM" id="SSF56300">
    <property type="entry name" value="Metallo-dependent phosphatases"/>
    <property type="match status" value="1"/>
</dbReference>
<feature type="domain" description="Calcineurin-like phosphoesterase" evidence="1">
    <location>
        <begin position="1"/>
        <end position="202"/>
    </location>
</feature>
<evidence type="ECO:0000313" key="2">
    <source>
        <dbReference type="EMBL" id="KRM10568.1"/>
    </source>
</evidence>
<sequence length="263" mass="29274">MNYTFIGDVHSAADDLVAVLDDDTIQSSKIVFLGDYIDGVSERYVDGNTIPMLLEPLRVLDIIMDRVNQCGDVALLGNHDNFWVQTANFDEIEYQTWKLNGGVLTWRNLGIHSTNLAGVANALNDQQLGIYTKFLAQLPIVWEANQLFAVHAGVRWGKGLGQQAKNDLLWIRNDYFFDGEASSDNWHHNDLGKVIVSGHTPVQFLNGIGFIKMQADKNDVPRYLIDAGSRSGAENGGIFALTLDEVGNVVQKRFIVNHEPMNV</sequence>
<dbReference type="InterPro" id="IPR050126">
    <property type="entry name" value="Ap4A_hydrolase"/>
</dbReference>
<dbReference type="AlphaFoldDB" id="A0A0R1VY07"/>
<dbReference type="RefSeq" id="WP_010623128.1">
    <property type="nucleotide sequence ID" value="NZ_AZGF01000027.1"/>
</dbReference>
<dbReference type="Proteomes" id="UP000051820">
    <property type="component" value="Unassembled WGS sequence"/>
</dbReference>
<dbReference type="PANTHER" id="PTHR42850:SF4">
    <property type="entry name" value="ZINC-DEPENDENT ENDOPOLYPHOSPHATASE"/>
    <property type="match status" value="1"/>
</dbReference>
<dbReference type="eggNOG" id="COG0639">
    <property type="taxonomic scope" value="Bacteria"/>
</dbReference>
<gene>
    <name evidence="2" type="ORF">FD16_GL001170</name>
</gene>
<evidence type="ECO:0000259" key="1">
    <source>
        <dbReference type="Pfam" id="PF00149"/>
    </source>
</evidence>
<dbReference type="PANTHER" id="PTHR42850">
    <property type="entry name" value="METALLOPHOSPHOESTERASE"/>
    <property type="match status" value="1"/>
</dbReference>
<organism evidence="2 3">
    <name type="scientific">Paucilactobacillus suebicus DSM 5007 = KCTC 3549</name>
    <dbReference type="NCBI Taxonomy" id="1423807"/>
    <lineage>
        <taxon>Bacteria</taxon>
        <taxon>Bacillati</taxon>
        <taxon>Bacillota</taxon>
        <taxon>Bacilli</taxon>
        <taxon>Lactobacillales</taxon>
        <taxon>Lactobacillaceae</taxon>
        <taxon>Paucilactobacillus</taxon>
    </lineage>
</organism>
<dbReference type="GO" id="GO:0110154">
    <property type="term" value="P:RNA decapping"/>
    <property type="evidence" value="ECO:0007669"/>
    <property type="project" value="TreeGrafter"/>
</dbReference>
<dbReference type="InterPro" id="IPR029052">
    <property type="entry name" value="Metallo-depent_PP-like"/>
</dbReference>
<accession>A0A0R1VY07</accession>
<dbReference type="Gene3D" id="3.60.21.10">
    <property type="match status" value="1"/>
</dbReference>
<dbReference type="PATRIC" id="fig|1423807.3.peg.1191"/>